<dbReference type="AlphaFoldDB" id="A0AA97ELH4"/>
<dbReference type="Pfam" id="PF06439">
    <property type="entry name" value="3keto-disac_hyd"/>
    <property type="match status" value="2"/>
</dbReference>
<name>A0AA97ELH4_9FLAO</name>
<evidence type="ECO:0000313" key="4">
    <source>
        <dbReference type="Proteomes" id="UP001302486"/>
    </source>
</evidence>
<sequence length="471" mass="53365">MEIIVNFKTFRLYALICALTLCFSNNEADAQVSNNEWIDLFNGKDLTGWKQLNGTAKYRVENGEIIGTTKTNIPNSFLATEKKYDDFILEFEVLVDPSINSGVQFRSNSFKAYNNGRVHGYQFELDPSDRAFSGGIYDEGRRAWLYPLSLNPKGRKAFKNGVWNRCRIEAIGNSIKTWINGVPCSNLVDDLTPSGFIALQVHGIGSNENLAGKEIKWRNIRIKTDNLNEARWPANPDVKEMSYLVNTLTQNEKDKGWRLLWDGKTGKGWRGAKQDHFPESGWEIKNGELTILATDGNESTGPRDLVTEKQFSSFELELEFKITKGANSGIKYFVNTPLNKNTGLTIGCEFQILDDKNHPDAKAGTNGNRTLGSLYDLIKAENLSIPGRNKTFKGVGNWNKARIIVKGSHVEHWLNNEKVIEYDRHSQIFKALVAYSKFKGWPAFGQWQSGHILLQDHGDTVHFRSIKIREF</sequence>
<keyword evidence="1" id="KW-0732">Signal</keyword>
<dbReference type="Proteomes" id="UP001302486">
    <property type="component" value="Chromosome"/>
</dbReference>
<protein>
    <submittedName>
        <fullName evidence="3">DUF1080 domain-containing protein</fullName>
    </submittedName>
</protein>
<feature type="domain" description="3-keto-alpha-glucoside-1,2-lyase/3-keto-2-hydroxy-glucal hydratase" evidence="2">
    <location>
        <begin position="36"/>
        <end position="223"/>
    </location>
</feature>
<feature type="domain" description="3-keto-alpha-glucoside-1,2-lyase/3-keto-2-hydroxy-glucal hydratase" evidence="2">
    <location>
        <begin position="256"/>
        <end position="469"/>
    </location>
</feature>
<evidence type="ECO:0000313" key="3">
    <source>
        <dbReference type="EMBL" id="WOD42203.1"/>
    </source>
</evidence>
<organism evidence="3 4">
    <name type="scientific">Hwangdonia lutea</name>
    <dbReference type="NCBI Taxonomy" id="3075823"/>
    <lineage>
        <taxon>Bacteria</taxon>
        <taxon>Pseudomonadati</taxon>
        <taxon>Bacteroidota</taxon>
        <taxon>Flavobacteriia</taxon>
        <taxon>Flavobacteriales</taxon>
        <taxon>Flavobacteriaceae</taxon>
        <taxon>Hwangdonia</taxon>
    </lineage>
</organism>
<evidence type="ECO:0000256" key="1">
    <source>
        <dbReference type="SAM" id="SignalP"/>
    </source>
</evidence>
<keyword evidence="4" id="KW-1185">Reference proteome</keyword>
<accession>A0AA97ELH4</accession>
<reference evidence="4" key="1">
    <citation type="submission" date="2024-06" db="EMBL/GenBank/DDBJ databases">
        <title>Hwangdonia haimaensis gen. nov., sp. nov., a member of the family Flavobacteriaceae isolated from the haima cold seep.</title>
        <authorList>
            <person name="Li J."/>
        </authorList>
    </citation>
    <scope>NUCLEOTIDE SEQUENCE [LARGE SCALE GENOMIC DNA]</scope>
    <source>
        <strain evidence="4">SCSIO 19198</strain>
    </source>
</reference>
<proteinExistence type="predicted"/>
<dbReference type="KEGG" id="hws:RNZ46_09360"/>
<feature type="signal peptide" evidence="1">
    <location>
        <begin position="1"/>
        <end position="30"/>
    </location>
</feature>
<dbReference type="InterPro" id="IPR010496">
    <property type="entry name" value="AL/BT2_dom"/>
</dbReference>
<dbReference type="Gene3D" id="2.60.120.560">
    <property type="entry name" value="Exo-inulinase, domain 1"/>
    <property type="match status" value="2"/>
</dbReference>
<evidence type="ECO:0000259" key="2">
    <source>
        <dbReference type="Pfam" id="PF06439"/>
    </source>
</evidence>
<gene>
    <name evidence="3" type="ORF">RNZ46_09360</name>
</gene>
<dbReference type="EMBL" id="CP136521">
    <property type="protein sequence ID" value="WOD42203.1"/>
    <property type="molecule type" value="Genomic_DNA"/>
</dbReference>
<dbReference type="RefSeq" id="WP_316981947.1">
    <property type="nucleotide sequence ID" value="NZ_CP136521.1"/>
</dbReference>
<dbReference type="GO" id="GO:0016787">
    <property type="term" value="F:hydrolase activity"/>
    <property type="evidence" value="ECO:0007669"/>
    <property type="project" value="InterPro"/>
</dbReference>
<feature type="chain" id="PRO_5041667128" evidence="1">
    <location>
        <begin position="31"/>
        <end position="471"/>
    </location>
</feature>